<keyword evidence="8" id="KW-0406">Ion transport</keyword>
<feature type="transmembrane region" description="Helical" evidence="12">
    <location>
        <begin position="184"/>
        <end position="204"/>
    </location>
</feature>
<evidence type="ECO:0000256" key="12">
    <source>
        <dbReference type="SAM" id="Phobius"/>
    </source>
</evidence>
<dbReference type="Pfam" id="PF22614">
    <property type="entry name" value="Slo-like_RCK"/>
    <property type="match status" value="1"/>
</dbReference>
<keyword evidence="17" id="KW-1185">Reference proteome</keyword>
<dbReference type="PANTHER" id="PTHR10027:SF10">
    <property type="entry name" value="SLOWPOKE 2, ISOFORM D"/>
    <property type="match status" value="1"/>
</dbReference>
<evidence type="ECO:0000256" key="5">
    <source>
        <dbReference type="ARBA" id="ARBA00022826"/>
    </source>
</evidence>
<evidence type="ECO:0000256" key="10">
    <source>
        <dbReference type="ARBA" id="ARBA00023303"/>
    </source>
</evidence>
<protein>
    <submittedName>
        <fullName evidence="16">Uncharacterized protein</fullName>
    </submittedName>
</protein>
<dbReference type="Pfam" id="PF00520">
    <property type="entry name" value="Ion_trans"/>
    <property type="match status" value="1"/>
</dbReference>
<evidence type="ECO:0000259" key="15">
    <source>
        <dbReference type="Pfam" id="PF22614"/>
    </source>
</evidence>
<evidence type="ECO:0000256" key="7">
    <source>
        <dbReference type="ARBA" id="ARBA00022989"/>
    </source>
</evidence>
<dbReference type="Gene3D" id="1.10.287.70">
    <property type="match status" value="1"/>
</dbReference>
<name>A0AAD5SFA0_9FUNG</name>
<reference evidence="16" key="1">
    <citation type="submission" date="2020-05" db="EMBL/GenBank/DDBJ databases">
        <title>Phylogenomic resolution of chytrid fungi.</title>
        <authorList>
            <person name="Stajich J.E."/>
            <person name="Amses K."/>
            <person name="Simmons R."/>
            <person name="Seto K."/>
            <person name="Myers J."/>
            <person name="Bonds A."/>
            <person name="Quandt C.A."/>
            <person name="Barry K."/>
            <person name="Liu P."/>
            <person name="Grigoriev I."/>
            <person name="Longcore J.E."/>
            <person name="James T.Y."/>
        </authorList>
    </citation>
    <scope>NUCLEOTIDE SEQUENCE</scope>
    <source>
        <strain evidence="16">JEL0318</strain>
    </source>
</reference>
<evidence type="ECO:0000256" key="11">
    <source>
        <dbReference type="SAM" id="MobiDB-lite"/>
    </source>
</evidence>
<keyword evidence="3" id="KW-0633">Potassium transport</keyword>
<feature type="non-terminal residue" evidence="16">
    <location>
        <position position="1"/>
    </location>
</feature>
<feature type="domain" description="Ion transport" evidence="13">
    <location>
        <begin position="185"/>
        <end position="384"/>
    </location>
</feature>
<keyword evidence="2" id="KW-0813">Transport</keyword>
<evidence type="ECO:0000256" key="2">
    <source>
        <dbReference type="ARBA" id="ARBA00022448"/>
    </source>
</evidence>
<comment type="caution">
    <text evidence="16">The sequence shown here is derived from an EMBL/GenBank/DDBJ whole genome shotgun (WGS) entry which is preliminary data.</text>
</comment>
<dbReference type="InterPro" id="IPR027359">
    <property type="entry name" value="Volt_channel_dom_sf"/>
</dbReference>
<keyword evidence="6" id="KW-0630">Potassium</keyword>
<feature type="transmembrane region" description="Helical" evidence="12">
    <location>
        <begin position="347"/>
        <end position="364"/>
    </location>
</feature>
<dbReference type="GO" id="GO:0005267">
    <property type="term" value="F:potassium channel activity"/>
    <property type="evidence" value="ECO:0007669"/>
    <property type="project" value="UniProtKB-KW"/>
</dbReference>
<feature type="transmembrane region" description="Helical" evidence="12">
    <location>
        <begin position="246"/>
        <end position="267"/>
    </location>
</feature>
<evidence type="ECO:0000256" key="9">
    <source>
        <dbReference type="ARBA" id="ARBA00023136"/>
    </source>
</evidence>
<evidence type="ECO:0000256" key="4">
    <source>
        <dbReference type="ARBA" id="ARBA00022692"/>
    </source>
</evidence>
<evidence type="ECO:0000259" key="14">
    <source>
        <dbReference type="Pfam" id="PF03493"/>
    </source>
</evidence>
<dbReference type="Gene3D" id="1.20.120.350">
    <property type="entry name" value="Voltage-gated potassium channels. Chain C"/>
    <property type="match status" value="1"/>
</dbReference>
<dbReference type="Gene3D" id="3.40.50.720">
    <property type="entry name" value="NAD(P)-binding Rossmann-like Domain"/>
    <property type="match status" value="1"/>
</dbReference>
<dbReference type="Proteomes" id="UP001212841">
    <property type="component" value="Unassembled WGS sequence"/>
</dbReference>
<keyword evidence="5" id="KW-0631">Potassium channel</keyword>
<evidence type="ECO:0000256" key="8">
    <source>
        <dbReference type="ARBA" id="ARBA00023065"/>
    </source>
</evidence>
<feature type="transmembrane region" description="Helical" evidence="12">
    <location>
        <begin position="30"/>
        <end position="52"/>
    </location>
</feature>
<keyword evidence="4 12" id="KW-0812">Transmembrane</keyword>
<feature type="transmembrane region" description="Helical" evidence="12">
    <location>
        <begin position="216"/>
        <end position="234"/>
    </location>
</feature>
<dbReference type="AlphaFoldDB" id="A0AAD5SFA0"/>
<feature type="domain" description="RCK N-terminal" evidence="15">
    <location>
        <begin position="412"/>
        <end position="542"/>
    </location>
</feature>
<feature type="transmembrane region" description="Helical" evidence="12">
    <location>
        <begin position="371"/>
        <end position="388"/>
    </location>
</feature>
<dbReference type="InterPro" id="IPR005821">
    <property type="entry name" value="Ion_trans_dom"/>
</dbReference>
<comment type="subcellular location">
    <subcellularLocation>
        <location evidence="1">Membrane</location>
        <topology evidence="1">Multi-pass membrane protein</topology>
    </subcellularLocation>
</comment>
<keyword evidence="9 12" id="KW-0472">Membrane</keyword>
<evidence type="ECO:0000256" key="1">
    <source>
        <dbReference type="ARBA" id="ARBA00004141"/>
    </source>
</evidence>
<dbReference type="InterPro" id="IPR047871">
    <property type="entry name" value="K_chnl_Slo-like"/>
</dbReference>
<dbReference type="InterPro" id="IPR003929">
    <property type="entry name" value="K_chnl_BK_asu"/>
</dbReference>
<dbReference type="SUPFAM" id="SSF81324">
    <property type="entry name" value="Voltage-gated potassium channels"/>
    <property type="match status" value="1"/>
</dbReference>
<evidence type="ECO:0000256" key="6">
    <source>
        <dbReference type="ARBA" id="ARBA00022958"/>
    </source>
</evidence>
<feature type="compositionally biased region" description="Polar residues" evidence="11">
    <location>
        <begin position="121"/>
        <end position="130"/>
    </location>
</feature>
<dbReference type="EMBL" id="JADGJD010000239">
    <property type="protein sequence ID" value="KAJ3053087.1"/>
    <property type="molecule type" value="Genomic_DNA"/>
</dbReference>
<evidence type="ECO:0000256" key="3">
    <source>
        <dbReference type="ARBA" id="ARBA00022538"/>
    </source>
</evidence>
<keyword evidence="7 12" id="KW-1133">Transmembrane helix</keyword>
<gene>
    <name evidence="16" type="ORF">HK097_005060</name>
</gene>
<feature type="domain" description="Calcium-activated potassium channel BK alpha subunit" evidence="14">
    <location>
        <begin position="563"/>
        <end position="652"/>
    </location>
</feature>
<accession>A0AAD5SFA0</accession>
<dbReference type="PANTHER" id="PTHR10027">
    <property type="entry name" value="CALCIUM-ACTIVATED POTASSIUM CHANNEL ALPHA CHAIN"/>
    <property type="match status" value="1"/>
</dbReference>
<sequence>MSVFDTDTLLPVENGTSIEDDAPLVKDTRYYNFILVAPFIAIPLSIILYRLGRYLWRIYQAKVYGFDDDVFSDPLAELGLSLSRGYRNTTDIRKIRKEQRRLQIKEARRLRARQSLHHTYPPSSASQIPSHQPPKPSTTRRFNFAPLHLAETYFHTLRRKTRRTWSARLSPQAIRTWFATSRTARLWMVFQVLCTLLSIINYVLLTYTIQRTDRKAIKHLDLFLATMFLIDYSLSLYTAEDRLRAYFHPSALVDLVSIVPPFIYVLISETSQYVWFLGLLRILRASRILRTYRLLSFSETEEKRELTILALGFMNFVFLSASIINALESINAGRKDSPTLERWHDSLYYIMVTFSTIGFGDLTPSSIPSRIVVMLLIVIVIVFVPLQTGRLAEIYNSTSAYHRARYSASSDHAHVVVAGDITVESVVEFCREWFEEGERGGAEGGKGVVVLLCEREPGMEMRRLLRNPQWRGRIVYLCGTSLSIPDLRRSSAQYATALFLLNTSSTPSTTTSEEEEQLRVTRGQDAQTLMYALVAKTAFKGLPIFAQVQDIRSQDLSNPCGVDRILCVDEVKMSIVARGVLVPGVLSLIVNLVCCYRDDFAGHYEGGWTEEYRHGSMCQLGTLLAPPGFVGMRFTDVVKEVFVTFGATVVGVVRLNSGFDTNGVRLNPGWGYRVRREDVLVVCVDGGDEAVLRIGL</sequence>
<feature type="transmembrane region" description="Helical" evidence="12">
    <location>
        <begin position="307"/>
        <end position="327"/>
    </location>
</feature>
<dbReference type="PRINTS" id="PR00169">
    <property type="entry name" value="KCHANNEL"/>
</dbReference>
<dbReference type="InterPro" id="IPR003148">
    <property type="entry name" value="RCK_N"/>
</dbReference>
<evidence type="ECO:0000313" key="17">
    <source>
        <dbReference type="Proteomes" id="UP001212841"/>
    </source>
</evidence>
<keyword evidence="10" id="KW-0407">Ion channel</keyword>
<dbReference type="GO" id="GO:0016020">
    <property type="term" value="C:membrane"/>
    <property type="evidence" value="ECO:0007669"/>
    <property type="project" value="UniProtKB-SubCell"/>
</dbReference>
<proteinExistence type="predicted"/>
<evidence type="ECO:0000259" key="13">
    <source>
        <dbReference type="Pfam" id="PF00520"/>
    </source>
</evidence>
<organism evidence="16 17">
    <name type="scientific">Rhizophlyctis rosea</name>
    <dbReference type="NCBI Taxonomy" id="64517"/>
    <lineage>
        <taxon>Eukaryota</taxon>
        <taxon>Fungi</taxon>
        <taxon>Fungi incertae sedis</taxon>
        <taxon>Chytridiomycota</taxon>
        <taxon>Chytridiomycota incertae sedis</taxon>
        <taxon>Chytridiomycetes</taxon>
        <taxon>Rhizophlyctidales</taxon>
        <taxon>Rhizophlyctidaceae</taxon>
        <taxon>Rhizophlyctis</taxon>
    </lineage>
</organism>
<evidence type="ECO:0000313" key="16">
    <source>
        <dbReference type="EMBL" id="KAJ3053087.1"/>
    </source>
</evidence>
<feature type="region of interest" description="Disordered" evidence="11">
    <location>
        <begin position="118"/>
        <end position="138"/>
    </location>
</feature>
<dbReference type="Pfam" id="PF03493">
    <property type="entry name" value="BK_channel_a"/>
    <property type="match status" value="1"/>
</dbReference>